<dbReference type="Proteomes" id="UP001320706">
    <property type="component" value="Unassembled WGS sequence"/>
</dbReference>
<accession>A0ACC3SFQ9</accession>
<gene>
    <name evidence="1" type="primary">PCL5</name>
    <name evidence="1" type="ORF">M8818_003034</name>
</gene>
<dbReference type="EMBL" id="JAMKPW020000012">
    <property type="protein sequence ID" value="KAK8212869.1"/>
    <property type="molecule type" value="Genomic_DNA"/>
</dbReference>
<sequence length="357" mass="39558">MSLDLSYPSQDGYAHSVYGHHYATSAPSYASSTTSLVSEGLSSQASGSSRTSTLASSQDSTEDLLSGLQCNDTQVQLEAQPRRCLLSGIVLPPLKEANLSVPPEQRQHPRRSSKACAAKAPPTLVRQCERKLNFVDNLVDSATQMVEVIWPLSVVPHKGESGNCKGVLPLRTYIEETLRRSRTSYSTLQVALYYLILIKDHVPKCDFTMEQQVDSPSARAMQCGRRMFLAALILASKYLQDRNYSAKAWSKMSGLKVSEINMNERAFLLAVNWKLHIPDCLFKRWTDIVLRFTPNPNPPSPGQGLPVLDNKSTWKVIVPLLTPELDTVTVPTQFERHWLSGPVGDVSEGRNADAVEE</sequence>
<protein>
    <submittedName>
        <fullName evidence="1">PHO85 cyclin-5</fullName>
    </submittedName>
</protein>
<proteinExistence type="predicted"/>
<organism evidence="1 2">
    <name type="scientific">Zalaria obscura</name>
    <dbReference type="NCBI Taxonomy" id="2024903"/>
    <lineage>
        <taxon>Eukaryota</taxon>
        <taxon>Fungi</taxon>
        <taxon>Dikarya</taxon>
        <taxon>Ascomycota</taxon>
        <taxon>Pezizomycotina</taxon>
        <taxon>Dothideomycetes</taxon>
        <taxon>Dothideomycetidae</taxon>
        <taxon>Dothideales</taxon>
        <taxon>Zalariaceae</taxon>
        <taxon>Zalaria</taxon>
    </lineage>
</organism>
<comment type="caution">
    <text evidence="1">The sequence shown here is derived from an EMBL/GenBank/DDBJ whole genome shotgun (WGS) entry which is preliminary data.</text>
</comment>
<evidence type="ECO:0000313" key="2">
    <source>
        <dbReference type="Proteomes" id="UP001320706"/>
    </source>
</evidence>
<name>A0ACC3SFQ9_9PEZI</name>
<evidence type="ECO:0000313" key="1">
    <source>
        <dbReference type="EMBL" id="KAK8212869.1"/>
    </source>
</evidence>
<reference evidence="1" key="1">
    <citation type="submission" date="2024-02" db="EMBL/GenBank/DDBJ databases">
        <title>Metagenome Assembled Genome of Zalaria obscura JY119.</title>
        <authorList>
            <person name="Vighnesh L."/>
            <person name="Jagadeeshwari U."/>
            <person name="Venkata Ramana C."/>
            <person name="Sasikala C."/>
        </authorList>
    </citation>
    <scope>NUCLEOTIDE SEQUENCE</scope>
    <source>
        <strain evidence="1">JY119</strain>
    </source>
</reference>
<keyword evidence="2" id="KW-1185">Reference proteome</keyword>